<evidence type="ECO:0000313" key="2">
    <source>
        <dbReference type="EMBL" id="KAH7138760.1"/>
    </source>
</evidence>
<comment type="caution">
    <text evidence="2">The sequence shown here is derived from an EMBL/GenBank/DDBJ whole genome shotgun (WGS) entry which is preliminary data.</text>
</comment>
<dbReference type="PROSITE" id="PS50404">
    <property type="entry name" value="GST_NTER"/>
    <property type="match status" value="1"/>
</dbReference>
<dbReference type="OrthoDB" id="3587182at2759"/>
<evidence type="ECO:0000259" key="1">
    <source>
        <dbReference type="PROSITE" id="PS50404"/>
    </source>
</evidence>
<name>A0A9P9EJ18_9PLEO</name>
<feature type="domain" description="GST N-terminal" evidence="1">
    <location>
        <begin position="3"/>
        <end position="85"/>
    </location>
</feature>
<keyword evidence="3" id="KW-1185">Reference proteome</keyword>
<dbReference type="Proteomes" id="UP000700596">
    <property type="component" value="Unassembled WGS sequence"/>
</dbReference>
<dbReference type="SUPFAM" id="SSF47616">
    <property type="entry name" value="GST C-terminal domain-like"/>
    <property type="match status" value="1"/>
</dbReference>
<dbReference type="Pfam" id="PF13409">
    <property type="entry name" value="GST_N_2"/>
    <property type="match status" value="1"/>
</dbReference>
<dbReference type="EMBL" id="JAGMWT010000001">
    <property type="protein sequence ID" value="KAH7138760.1"/>
    <property type="molecule type" value="Genomic_DNA"/>
</dbReference>
<protein>
    <recommendedName>
        <fullName evidence="1">GST N-terminal domain-containing protein</fullName>
    </recommendedName>
</protein>
<dbReference type="Gene3D" id="1.20.1050.10">
    <property type="match status" value="1"/>
</dbReference>
<dbReference type="Gene3D" id="3.40.30.10">
    <property type="entry name" value="Glutaredoxin"/>
    <property type="match status" value="1"/>
</dbReference>
<evidence type="ECO:0000313" key="3">
    <source>
        <dbReference type="Proteomes" id="UP000700596"/>
    </source>
</evidence>
<dbReference type="InterPro" id="IPR004045">
    <property type="entry name" value="Glutathione_S-Trfase_N"/>
</dbReference>
<dbReference type="InterPro" id="IPR036282">
    <property type="entry name" value="Glutathione-S-Trfase_C_sf"/>
</dbReference>
<gene>
    <name evidence="2" type="ORF">B0J11DRAFT_23559</name>
</gene>
<dbReference type="AlphaFoldDB" id="A0A9P9EJ18"/>
<dbReference type="SUPFAM" id="SSF52833">
    <property type="entry name" value="Thioredoxin-like"/>
    <property type="match status" value="1"/>
</dbReference>
<reference evidence="2" key="1">
    <citation type="journal article" date="2021" name="Nat. Commun.">
        <title>Genetic determinants of endophytism in the Arabidopsis root mycobiome.</title>
        <authorList>
            <person name="Mesny F."/>
            <person name="Miyauchi S."/>
            <person name="Thiergart T."/>
            <person name="Pickel B."/>
            <person name="Atanasova L."/>
            <person name="Karlsson M."/>
            <person name="Huettel B."/>
            <person name="Barry K.W."/>
            <person name="Haridas S."/>
            <person name="Chen C."/>
            <person name="Bauer D."/>
            <person name="Andreopoulos W."/>
            <person name="Pangilinan J."/>
            <person name="LaButti K."/>
            <person name="Riley R."/>
            <person name="Lipzen A."/>
            <person name="Clum A."/>
            <person name="Drula E."/>
            <person name="Henrissat B."/>
            <person name="Kohler A."/>
            <person name="Grigoriev I.V."/>
            <person name="Martin F.M."/>
            <person name="Hacquard S."/>
        </authorList>
    </citation>
    <scope>NUCLEOTIDE SEQUENCE</scope>
    <source>
        <strain evidence="2">MPI-CAGE-CH-0243</strain>
    </source>
</reference>
<proteinExistence type="predicted"/>
<dbReference type="InterPro" id="IPR036249">
    <property type="entry name" value="Thioredoxin-like_sf"/>
</dbReference>
<organism evidence="2 3">
    <name type="scientific">Dendryphion nanum</name>
    <dbReference type="NCBI Taxonomy" id="256645"/>
    <lineage>
        <taxon>Eukaryota</taxon>
        <taxon>Fungi</taxon>
        <taxon>Dikarya</taxon>
        <taxon>Ascomycota</taxon>
        <taxon>Pezizomycotina</taxon>
        <taxon>Dothideomycetes</taxon>
        <taxon>Pleosporomycetidae</taxon>
        <taxon>Pleosporales</taxon>
        <taxon>Torulaceae</taxon>
        <taxon>Dendryphion</taxon>
    </lineage>
</organism>
<accession>A0A9P9EJ18</accession>
<sequence>MDPQLELYVLPWGIYPRRVLIYLSEKGLESSPAIKITPVSMTSTSMEAPGKPPGSVPILRLPDGTFIKQSVAILEYLEDLCDNPDPAQDWQIQLAKSASNKRSMRGESPKEKARTREILALADEASSQFCLACHKGTALFVPIEQTNALTAKLALEYCKKNLKLLEEDYFAENSQLRDGGQPTIAHCVLYSMLQFSRELYDIDLLSDPELPSLRRFYETFKKRDHARIGKPQYPDEIKKLACQWLSVE</sequence>